<gene>
    <name evidence="2" type="ORF">GGX14DRAFT_406866</name>
</gene>
<dbReference type="EMBL" id="JARJCW010000128">
    <property type="protein sequence ID" value="KAJ7191758.1"/>
    <property type="molecule type" value="Genomic_DNA"/>
</dbReference>
<keyword evidence="3" id="KW-1185">Reference proteome</keyword>
<name>A0AAD6Y2S8_9AGAR</name>
<proteinExistence type="predicted"/>
<feature type="signal peptide" evidence="1">
    <location>
        <begin position="1"/>
        <end position="18"/>
    </location>
</feature>
<evidence type="ECO:0000313" key="3">
    <source>
        <dbReference type="Proteomes" id="UP001219525"/>
    </source>
</evidence>
<dbReference type="AlphaFoldDB" id="A0AAD6Y2S8"/>
<sequence length="239" mass="25945">MSWIVIFLTIYYLNGCTASGFTNGQPPARVRRLSQLGNFIIGAATLCRWDVYSAADKPMAGHLRGTVQWRRRRGSRALRARAGDRTCNLCTLSCRLIPHGPSLSLQPTSSTLDCAAQDCERESALDCLYGVSCGDGLRGSPFVAASIAYILCLARSESVADNIQDSQNAVLFLAARLVLADPSSRHQRTPDGRCRPAAGKNYMRTLALNEHSSTAKWIGIQQLQKGKGNAAAEEQKELG</sequence>
<protein>
    <submittedName>
        <fullName evidence="2">Uncharacterized protein</fullName>
    </submittedName>
</protein>
<evidence type="ECO:0000313" key="2">
    <source>
        <dbReference type="EMBL" id="KAJ7191758.1"/>
    </source>
</evidence>
<dbReference type="Proteomes" id="UP001219525">
    <property type="component" value="Unassembled WGS sequence"/>
</dbReference>
<organism evidence="2 3">
    <name type="scientific">Mycena pura</name>
    <dbReference type="NCBI Taxonomy" id="153505"/>
    <lineage>
        <taxon>Eukaryota</taxon>
        <taxon>Fungi</taxon>
        <taxon>Dikarya</taxon>
        <taxon>Basidiomycota</taxon>
        <taxon>Agaricomycotina</taxon>
        <taxon>Agaricomycetes</taxon>
        <taxon>Agaricomycetidae</taxon>
        <taxon>Agaricales</taxon>
        <taxon>Marasmiineae</taxon>
        <taxon>Mycenaceae</taxon>
        <taxon>Mycena</taxon>
    </lineage>
</organism>
<reference evidence="2" key="1">
    <citation type="submission" date="2023-03" db="EMBL/GenBank/DDBJ databases">
        <title>Massive genome expansion in bonnet fungi (Mycena s.s.) driven by repeated elements and novel gene families across ecological guilds.</title>
        <authorList>
            <consortium name="Lawrence Berkeley National Laboratory"/>
            <person name="Harder C.B."/>
            <person name="Miyauchi S."/>
            <person name="Viragh M."/>
            <person name="Kuo A."/>
            <person name="Thoen E."/>
            <person name="Andreopoulos B."/>
            <person name="Lu D."/>
            <person name="Skrede I."/>
            <person name="Drula E."/>
            <person name="Henrissat B."/>
            <person name="Morin E."/>
            <person name="Kohler A."/>
            <person name="Barry K."/>
            <person name="LaButti K."/>
            <person name="Morin E."/>
            <person name="Salamov A."/>
            <person name="Lipzen A."/>
            <person name="Mereny Z."/>
            <person name="Hegedus B."/>
            <person name="Baldrian P."/>
            <person name="Stursova M."/>
            <person name="Weitz H."/>
            <person name="Taylor A."/>
            <person name="Grigoriev I.V."/>
            <person name="Nagy L.G."/>
            <person name="Martin F."/>
            <person name="Kauserud H."/>
        </authorList>
    </citation>
    <scope>NUCLEOTIDE SEQUENCE</scope>
    <source>
        <strain evidence="2">9144</strain>
    </source>
</reference>
<keyword evidence="1" id="KW-0732">Signal</keyword>
<feature type="chain" id="PRO_5041897358" evidence="1">
    <location>
        <begin position="19"/>
        <end position="239"/>
    </location>
</feature>
<evidence type="ECO:0000256" key="1">
    <source>
        <dbReference type="SAM" id="SignalP"/>
    </source>
</evidence>
<accession>A0AAD6Y2S8</accession>
<comment type="caution">
    <text evidence="2">The sequence shown here is derived from an EMBL/GenBank/DDBJ whole genome shotgun (WGS) entry which is preliminary data.</text>
</comment>